<dbReference type="Proteomes" id="UP000295131">
    <property type="component" value="Unassembled WGS sequence"/>
</dbReference>
<gene>
    <name evidence="2" type="ORF">E2A64_15655</name>
</gene>
<feature type="compositionally biased region" description="Basic and acidic residues" evidence="1">
    <location>
        <begin position="285"/>
        <end position="312"/>
    </location>
</feature>
<name>A0A4R5PIR7_9HYPH</name>
<reference evidence="2 3" key="1">
    <citation type="journal article" date="2013" name="Int. J. Syst. Evol. Microbiol.">
        <title>Hoeflea suaedae sp. nov., an endophytic bacterium isolated from the root of the halophyte Suaeda maritima.</title>
        <authorList>
            <person name="Chung E.J."/>
            <person name="Park J.A."/>
            <person name="Pramanik P."/>
            <person name="Bibi F."/>
            <person name="Jeon C.O."/>
            <person name="Chung Y.R."/>
        </authorList>
    </citation>
    <scope>NUCLEOTIDE SEQUENCE [LARGE SCALE GENOMIC DNA]</scope>
    <source>
        <strain evidence="2 3">YC6898</strain>
    </source>
</reference>
<dbReference type="Gene3D" id="1.10.287.1490">
    <property type="match status" value="1"/>
</dbReference>
<dbReference type="EMBL" id="SMSI01000003">
    <property type="protein sequence ID" value="TDH35143.1"/>
    <property type="molecule type" value="Genomic_DNA"/>
</dbReference>
<sequence length="452" mass="50262">MIGFLLQFALGFLAAALIALLLAPVIHRRIVTLTERRMRASVPLSAAEVKAEKDFARAAFAAEKAKLAVDLRSERDRTSVQLKKNIRLEEKLAEAREEVLALTQKNSEASEQAGQLRSQIRERDTRLETLTGEAAKATREVKERSSEIDNLRHQINRLEGGIEEMKIDVATRDTEIENFKSQIQALRDERARLRDDLRSRTASGREAEIRLKQETERANDLDARLAKAIATLSDREQSLENRSAEVARLQEEKARLSIDLKEVTDDLKAAEKQRKALEKDIAKAEAASERERKANERAVAKAEAQAEKDATRDAASVTPIRKSQGTPEAEASENRPARPQADNMRPAERTSPAKGKLREADEARSDEELIEHLRLRQTALAEQLKKADKPGGDAALRNEIAEIAALMIDLTVRRDGKNGPITRILSGNEDQIDGAGMSLAARARARMEASSN</sequence>
<dbReference type="AlphaFoldDB" id="A0A4R5PIR7"/>
<comment type="caution">
    <text evidence="2">The sequence shown here is derived from an EMBL/GenBank/DDBJ whole genome shotgun (WGS) entry which is preliminary data.</text>
</comment>
<organism evidence="2 3">
    <name type="scientific">Pseudohoeflea suaedae</name>
    <dbReference type="NCBI Taxonomy" id="877384"/>
    <lineage>
        <taxon>Bacteria</taxon>
        <taxon>Pseudomonadati</taxon>
        <taxon>Pseudomonadota</taxon>
        <taxon>Alphaproteobacteria</taxon>
        <taxon>Hyphomicrobiales</taxon>
        <taxon>Rhizobiaceae</taxon>
        <taxon>Pseudohoeflea</taxon>
    </lineage>
</organism>
<evidence type="ECO:0000313" key="2">
    <source>
        <dbReference type="EMBL" id="TDH35143.1"/>
    </source>
</evidence>
<proteinExistence type="predicted"/>
<evidence type="ECO:0000256" key="1">
    <source>
        <dbReference type="SAM" id="MobiDB-lite"/>
    </source>
</evidence>
<dbReference type="OrthoDB" id="7826912at2"/>
<evidence type="ECO:0000313" key="3">
    <source>
        <dbReference type="Proteomes" id="UP000295131"/>
    </source>
</evidence>
<feature type="compositionally biased region" description="Basic and acidic residues" evidence="1">
    <location>
        <begin position="356"/>
        <end position="365"/>
    </location>
</feature>
<protein>
    <submittedName>
        <fullName evidence="2">Uncharacterized protein</fullName>
    </submittedName>
</protein>
<keyword evidence="3" id="KW-1185">Reference proteome</keyword>
<feature type="region of interest" description="Disordered" evidence="1">
    <location>
        <begin position="285"/>
        <end position="365"/>
    </location>
</feature>
<dbReference type="RefSeq" id="WP_133285428.1">
    <property type="nucleotide sequence ID" value="NZ_SMSI01000003.1"/>
</dbReference>
<accession>A0A4R5PIR7</accession>